<feature type="compositionally biased region" description="Low complexity" evidence="2">
    <location>
        <begin position="993"/>
        <end position="1005"/>
    </location>
</feature>
<dbReference type="InterPro" id="IPR022385">
    <property type="entry name" value="Rhs_assc_core"/>
</dbReference>
<evidence type="ECO:0000259" key="3">
    <source>
        <dbReference type="Pfam" id="PF20148"/>
    </source>
</evidence>
<sequence>MVDINDLVDVTSGAVVLAETDVTLPGVLPLVFERDHSSFTRNGRWFGQSWHSTLDQRLRVTADRIYGKFDGEALKWAPPVGAGDPAVLPVTGPVRPLARNADGSYVVSDPQRGLTWKFDHRPGHEDGVLPLVSVTDRAGHEITFEHDDAGRPAAIVHSGGYRVLVTVTGEHVTAFAVAGRDGADDILLRRYEYDDAGNLSAVFDASGQARRFTYDSERRVTGWTDRTGRAYQYAFDAEGRCVRVESAGGGVFGTFSHEPGRTRWTTVDGAVSIWALTEAGRIAEVTDPIGKIARTEHDERGRVTLRADFLGKVTRYAYDERGNLVSVIDPAERETRVEVDEANLPVRITGPDGNVWLQAFDKTGNRTELTAPDGSVRKNGYDSSGHLAEVVTPDGAVTAVECDAAGLPVAVTKPTGETLRYERDGLGRVVRVTSSAGGTTTYAWTADGLPVSRTRPDGSAEAWAWDGEANLVRRTSATGAVTSYAYGPFDQLVSVEWPGGARSELEYDDSRRLVAVTHAGMAWRYEIDSAGRLSAQTDYNGSTTQYWYDAASQLVHRVIPSGHEASFAYSPLNKLSWYHTADGTVATFEHDPMGRLVLAKNDDAELVLVRDALGRVVTDRCHDREVTKTYDAAGRVTSRVTPSGATVAWTYDATGMLASVTAGGRELRFGHDAAGRETRRELPGGTVLTQDWDELGRLVAQGLTSASGQQLQRRAYTYGPEGTVTAVADLLTGDRTYRFDAAGRVTAVIGEGWAEEYGYDTAGNLVHAGWPGAETSAQGPRELNGTLTTQAGKVRYSYDASGRVVSRTGEEDAWRYSWDAESRLYSATLPDGSKWYYTYDPIGRRTGKRHQSADGEVLRETRYAWDGEVLVEQEDVVGDRRTVTTWAHRDGVPVAQVTQTGSAAPEFLALVPDVTGTPAELVSADGAVAGYQQRTWLGRSTWLRDRATTPLRRPGQYRDEETGLHHDGIRYYDPETGTYLGPDPLGQTPAPNPHTDAPAPATADPLGLPEPSAAWTRAVDEWIGSVLHLPFRVGVDAVDTRLLADGAEGPVVPAPVRARGDR</sequence>
<dbReference type="EMBL" id="JAMXQV010000027">
    <property type="protein sequence ID" value="MCR6488729.1"/>
    <property type="molecule type" value="Genomic_DNA"/>
</dbReference>
<organism evidence="5 6">
    <name type="scientific">Amycolatopsis iheyensis</name>
    <dbReference type="NCBI Taxonomy" id="2945988"/>
    <lineage>
        <taxon>Bacteria</taxon>
        <taxon>Bacillati</taxon>
        <taxon>Actinomycetota</taxon>
        <taxon>Actinomycetes</taxon>
        <taxon>Pseudonocardiales</taxon>
        <taxon>Pseudonocardiaceae</taxon>
        <taxon>Amycolatopsis</taxon>
    </lineage>
</organism>
<dbReference type="PANTHER" id="PTHR32305:SF15">
    <property type="entry name" value="PROTEIN RHSA-RELATED"/>
    <property type="match status" value="1"/>
</dbReference>
<proteinExistence type="predicted"/>
<dbReference type="SUPFAM" id="SSF69304">
    <property type="entry name" value="Tricorn protease N-terminal domain"/>
    <property type="match status" value="1"/>
</dbReference>
<evidence type="ECO:0000259" key="4">
    <source>
        <dbReference type="Pfam" id="PF25023"/>
    </source>
</evidence>
<evidence type="ECO:0000256" key="2">
    <source>
        <dbReference type="SAM" id="MobiDB-lite"/>
    </source>
</evidence>
<dbReference type="InterPro" id="IPR056823">
    <property type="entry name" value="TEN-like_YD-shell"/>
</dbReference>
<accession>A0A9X2NHA8</accession>
<dbReference type="PANTHER" id="PTHR32305">
    <property type="match status" value="1"/>
</dbReference>
<reference evidence="5" key="1">
    <citation type="submission" date="2022-06" db="EMBL/GenBank/DDBJ databases">
        <title>Amycolatopsis iheyaensis sp. nov., a new species of the genus Amycolatopsis isolated from soil in Iheya island, Japan.</title>
        <authorList>
            <person name="Ngamcharungchit C."/>
            <person name="Kanto H."/>
            <person name="Take A."/>
            <person name="Intra B."/>
            <person name="Matsumoto A."/>
            <person name="Panbangred W."/>
            <person name="Inahashi Y."/>
        </authorList>
    </citation>
    <scope>NUCLEOTIDE SEQUENCE</scope>
    <source>
        <strain evidence="5">OK19-0408</strain>
    </source>
</reference>
<dbReference type="Pfam" id="PF25023">
    <property type="entry name" value="TEN_YD-shell"/>
    <property type="match status" value="2"/>
</dbReference>
<dbReference type="RefSeq" id="WP_257925294.1">
    <property type="nucleotide sequence ID" value="NZ_JAMXQV010000027.1"/>
</dbReference>
<dbReference type="InterPro" id="IPR050708">
    <property type="entry name" value="T6SS_VgrG/RHS"/>
</dbReference>
<keyword evidence="6" id="KW-1185">Reference proteome</keyword>
<keyword evidence="1" id="KW-0677">Repeat</keyword>
<feature type="domain" description="Teneurin-like YD-shell" evidence="4">
    <location>
        <begin position="734"/>
        <end position="983"/>
    </location>
</feature>
<dbReference type="InterPro" id="IPR031325">
    <property type="entry name" value="RHS_repeat"/>
</dbReference>
<dbReference type="NCBIfam" id="TIGR03696">
    <property type="entry name" value="Rhs_assc_core"/>
    <property type="match status" value="1"/>
</dbReference>
<dbReference type="Pfam" id="PF20148">
    <property type="entry name" value="DUF6531"/>
    <property type="match status" value="1"/>
</dbReference>
<dbReference type="Proteomes" id="UP001144096">
    <property type="component" value="Unassembled WGS sequence"/>
</dbReference>
<dbReference type="InterPro" id="IPR045351">
    <property type="entry name" value="DUF6531"/>
</dbReference>
<name>A0A9X2NHA8_9PSEU</name>
<feature type="domain" description="Teneurin-like YD-shell" evidence="4">
    <location>
        <begin position="291"/>
        <end position="436"/>
    </location>
</feature>
<protein>
    <submittedName>
        <fullName evidence="5">DUF6531 domain-containing protein</fullName>
    </submittedName>
</protein>
<evidence type="ECO:0000313" key="5">
    <source>
        <dbReference type="EMBL" id="MCR6488729.1"/>
    </source>
</evidence>
<feature type="region of interest" description="Disordered" evidence="2">
    <location>
        <begin position="976"/>
        <end position="1006"/>
    </location>
</feature>
<dbReference type="InterPro" id="IPR006530">
    <property type="entry name" value="YD"/>
</dbReference>
<feature type="domain" description="DUF6531" evidence="3">
    <location>
        <begin position="6"/>
        <end position="64"/>
    </location>
</feature>
<gene>
    <name evidence="5" type="ORF">M8542_38460</name>
</gene>
<dbReference type="AlphaFoldDB" id="A0A9X2NHA8"/>
<evidence type="ECO:0000256" key="1">
    <source>
        <dbReference type="ARBA" id="ARBA00022737"/>
    </source>
</evidence>
<dbReference type="Pfam" id="PF05593">
    <property type="entry name" value="RHS_repeat"/>
    <property type="match status" value="4"/>
</dbReference>
<dbReference type="Gene3D" id="2.180.10.10">
    <property type="entry name" value="RHS repeat-associated core"/>
    <property type="match status" value="2"/>
</dbReference>
<comment type="caution">
    <text evidence="5">The sequence shown here is derived from an EMBL/GenBank/DDBJ whole genome shotgun (WGS) entry which is preliminary data.</text>
</comment>
<dbReference type="NCBIfam" id="TIGR01643">
    <property type="entry name" value="YD_repeat_2x"/>
    <property type="match status" value="14"/>
</dbReference>
<evidence type="ECO:0000313" key="6">
    <source>
        <dbReference type="Proteomes" id="UP001144096"/>
    </source>
</evidence>